<name>A0AAW0QQJ2_9PEZI</name>
<organism evidence="2 3">
    <name type="scientific">Apiospora kogelbergensis</name>
    <dbReference type="NCBI Taxonomy" id="1337665"/>
    <lineage>
        <taxon>Eukaryota</taxon>
        <taxon>Fungi</taxon>
        <taxon>Dikarya</taxon>
        <taxon>Ascomycota</taxon>
        <taxon>Pezizomycotina</taxon>
        <taxon>Sordariomycetes</taxon>
        <taxon>Xylariomycetidae</taxon>
        <taxon>Amphisphaeriales</taxon>
        <taxon>Apiosporaceae</taxon>
        <taxon>Apiospora</taxon>
    </lineage>
</organism>
<evidence type="ECO:0000256" key="1">
    <source>
        <dbReference type="SAM" id="MobiDB-lite"/>
    </source>
</evidence>
<evidence type="ECO:0000313" key="2">
    <source>
        <dbReference type="EMBL" id="KAK8114090.1"/>
    </source>
</evidence>
<feature type="region of interest" description="Disordered" evidence="1">
    <location>
        <begin position="1"/>
        <end position="25"/>
    </location>
</feature>
<comment type="caution">
    <text evidence="2">The sequence shown here is derived from an EMBL/GenBank/DDBJ whole genome shotgun (WGS) entry which is preliminary data.</text>
</comment>
<evidence type="ECO:0000313" key="3">
    <source>
        <dbReference type="Proteomes" id="UP001392437"/>
    </source>
</evidence>
<dbReference type="AlphaFoldDB" id="A0AAW0QQJ2"/>
<gene>
    <name evidence="2" type="ORF">PG999_006159</name>
</gene>
<proteinExistence type="predicted"/>
<accession>A0AAW0QQJ2</accession>
<keyword evidence="3" id="KW-1185">Reference proteome</keyword>
<protein>
    <submittedName>
        <fullName evidence="2">Uncharacterized protein</fullName>
    </submittedName>
</protein>
<dbReference type="Proteomes" id="UP001392437">
    <property type="component" value="Unassembled WGS sequence"/>
</dbReference>
<dbReference type="EMBL" id="JAQQWP010000006">
    <property type="protein sequence ID" value="KAK8114090.1"/>
    <property type="molecule type" value="Genomic_DNA"/>
</dbReference>
<reference evidence="2 3" key="1">
    <citation type="submission" date="2023-01" db="EMBL/GenBank/DDBJ databases">
        <title>Analysis of 21 Apiospora genomes using comparative genomics revels a genus with tremendous synthesis potential of carbohydrate active enzymes and secondary metabolites.</title>
        <authorList>
            <person name="Sorensen T."/>
        </authorList>
    </citation>
    <scope>NUCLEOTIDE SEQUENCE [LARGE SCALE GENOMIC DNA]</scope>
    <source>
        <strain evidence="2 3">CBS 117206</strain>
    </source>
</reference>
<sequence>MKGRAESRPNPRNFNRTRHGGLPTLHNRLKKPAVVAVAVEEFLFLAVHLEGLQYPSAGCVPECVPERVLPADPTKASPVVRPLNTTSSANPTAGVQTLRIFSIEHRWSAATRLIQQHSNIPGSTGTLHPPRRRG</sequence>